<gene>
    <name evidence="3" type="ORF">FCL42_01695</name>
</gene>
<protein>
    <recommendedName>
        <fullName evidence="5">Lipoprotein</fullName>
    </recommendedName>
</protein>
<dbReference type="Proteomes" id="UP000305675">
    <property type="component" value="Unassembled WGS sequence"/>
</dbReference>
<proteinExistence type="predicted"/>
<dbReference type="RefSeq" id="WP_136861633.1">
    <property type="nucleotide sequence ID" value="NZ_SWCJ01000001.1"/>
</dbReference>
<feature type="chain" id="PRO_5020850306" description="Lipoprotein" evidence="2">
    <location>
        <begin position="25"/>
        <end position="185"/>
    </location>
</feature>
<comment type="caution">
    <text evidence="3">The sequence shown here is derived from an EMBL/GenBank/DDBJ whole genome shotgun (WGS) entry which is preliminary data.</text>
</comment>
<dbReference type="OrthoDB" id="6401541at2"/>
<dbReference type="EMBL" id="SWCJ01000001">
    <property type="protein sequence ID" value="TKB58485.1"/>
    <property type="molecule type" value="Genomic_DNA"/>
</dbReference>
<evidence type="ECO:0008006" key="5">
    <source>
        <dbReference type="Google" id="ProtNLM"/>
    </source>
</evidence>
<sequence>MIQLTNSKLQKLMLVLLVAFGVSACGGGGGGGGDSSTPEAPAPIDDSSGNDDTDTDDNSGGESEPEAEPETPGLIEPDMITEELIASDVMDFKASEPVMVSINMASGETAYASVYMEFSETPEGYLPSYQQRMVSGPLTNGQLELLVSVGKERTHLLIEIWFYDPQIAPLQKVFALNSNRLEWEI</sequence>
<dbReference type="AlphaFoldDB" id="A0A4U1BXN0"/>
<evidence type="ECO:0000256" key="1">
    <source>
        <dbReference type="SAM" id="MobiDB-lite"/>
    </source>
</evidence>
<feature type="signal peptide" evidence="2">
    <location>
        <begin position="1"/>
        <end position="24"/>
    </location>
</feature>
<keyword evidence="2" id="KW-0732">Signal</keyword>
<evidence type="ECO:0000313" key="4">
    <source>
        <dbReference type="Proteomes" id="UP000305675"/>
    </source>
</evidence>
<evidence type="ECO:0000256" key="2">
    <source>
        <dbReference type="SAM" id="SignalP"/>
    </source>
</evidence>
<feature type="region of interest" description="Disordered" evidence="1">
    <location>
        <begin position="28"/>
        <end position="76"/>
    </location>
</feature>
<keyword evidence="4" id="KW-1185">Reference proteome</keyword>
<accession>A0A4U1BXN0</accession>
<organism evidence="3 4">
    <name type="scientific">Ferrimonas aestuarii</name>
    <dbReference type="NCBI Taxonomy" id="2569539"/>
    <lineage>
        <taxon>Bacteria</taxon>
        <taxon>Pseudomonadati</taxon>
        <taxon>Pseudomonadota</taxon>
        <taxon>Gammaproteobacteria</taxon>
        <taxon>Alteromonadales</taxon>
        <taxon>Ferrimonadaceae</taxon>
        <taxon>Ferrimonas</taxon>
    </lineage>
</organism>
<feature type="compositionally biased region" description="Acidic residues" evidence="1">
    <location>
        <begin position="48"/>
        <end position="69"/>
    </location>
</feature>
<evidence type="ECO:0000313" key="3">
    <source>
        <dbReference type="EMBL" id="TKB58485.1"/>
    </source>
</evidence>
<name>A0A4U1BXN0_9GAMM</name>
<reference evidence="3 4" key="1">
    <citation type="submission" date="2019-04" db="EMBL/GenBank/DDBJ databases">
        <authorList>
            <person name="Hwang J.C."/>
        </authorList>
    </citation>
    <scope>NUCLEOTIDE SEQUENCE [LARGE SCALE GENOMIC DNA]</scope>
    <source>
        <strain evidence="3 4">IMCC35002</strain>
    </source>
</reference>